<dbReference type="GO" id="GO:0000400">
    <property type="term" value="F:four-way junction DNA binding"/>
    <property type="evidence" value="ECO:0007669"/>
    <property type="project" value="TreeGrafter"/>
</dbReference>
<dbReference type="SMART" id="SM00487">
    <property type="entry name" value="DEXDc"/>
    <property type="match status" value="1"/>
</dbReference>
<feature type="compositionally biased region" description="Polar residues" evidence="6">
    <location>
        <begin position="803"/>
        <end position="820"/>
    </location>
</feature>
<feature type="domain" description="Helicase C-terminal" evidence="8">
    <location>
        <begin position="425"/>
        <end position="591"/>
    </location>
</feature>
<dbReference type="GO" id="GO:0045003">
    <property type="term" value="P:double-strand break repair via synthesis-dependent strand annealing"/>
    <property type="evidence" value="ECO:0007669"/>
    <property type="project" value="TreeGrafter"/>
</dbReference>
<dbReference type="InterPro" id="IPR001650">
    <property type="entry name" value="Helicase_C-like"/>
</dbReference>
<dbReference type="GO" id="GO:0043138">
    <property type="term" value="F:3'-5' DNA helicase activity"/>
    <property type="evidence" value="ECO:0007669"/>
    <property type="project" value="InterPro"/>
</dbReference>
<keyword evidence="5" id="KW-0067">ATP-binding</keyword>
<dbReference type="CDD" id="cd18801">
    <property type="entry name" value="SF2_C_FANCM_Hef"/>
    <property type="match status" value="1"/>
</dbReference>
<dbReference type="PANTHER" id="PTHR14025">
    <property type="entry name" value="FANCONI ANEMIA GROUP M FANCM FAMILY MEMBER"/>
    <property type="match status" value="1"/>
</dbReference>
<dbReference type="InterPro" id="IPR031879">
    <property type="entry name" value="FANCM-MHF-bd"/>
</dbReference>
<dbReference type="PROSITE" id="PS51192">
    <property type="entry name" value="HELICASE_ATP_BIND_1"/>
    <property type="match status" value="1"/>
</dbReference>
<comment type="similarity">
    <text evidence="1">Belongs to the DEAD box helicase family. DEAH subfamily. FANCM sub-subfamily.</text>
</comment>
<dbReference type="OrthoDB" id="6513042at2759"/>
<feature type="compositionally biased region" description="Basic and acidic residues" evidence="6">
    <location>
        <begin position="821"/>
        <end position="834"/>
    </location>
</feature>
<dbReference type="Pfam" id="PF16783">
    <property type="entry name" value="FANCM-MHF_bd"/>
    <property type="match status" value="1"/>
</dbReference>
<dbReference type="InterPro" id="IPR027417">
    <property type="entry name" value="P-loop_NTPase"/>
</dbReference>
<feature type="region of interest" description="Disordered" evidence="6">
    <location>
        <begin position="889"/>
        <end position="926"/>
    </location>
</feature>
<feature type="compositionally biased region" description="Polar residues" evidence="6">
    <location>
        <begin position="841"/>
        <end position="868"/>
    </location>
</feature>
<dbReference type="SMART" id="SM00490">
    <property type="entry name" value="HELICc"/>
    <property type="match status" value="1"/>
</dbReference>
<feature type="compositionally biased region" description="Basic and acidic residues" evidence="6">
    <location>
        <begin position="1"/>
        <end position="19"/>
    </location>
</feature>
<reference evidence="9 10" key="1">
    <citation type="submission" date="2019-05" db="EMBL/GenBank/DDBJ databases">
        <title>Another draft genome of Portunus trituberculatus and its Hox gene families provides insights of decapod evolution.</title>
        <authorList>
            <person name="Jeong J.-H."/>
            <person name="Song I."/>
            <person name="Kim S."/>
            <person name="Choi T."/>
            <person name="Kim D."/>
            <person name="Ryu S."/>
            <person name="Kim W."/>
        </authorList>
    </citation>
    <scope>NUCLEOTIDE SEQUENCE [LARGE SCALE GENOMIC DNA]</scope>
    <source>
        <tissue evidence="9">Muscle</tissue>
    </source>
</reference>
<evidence type="ECO:0000256" key="1">
    <source>
        <dbReference type="ARBA" id="ARBA00009889"/>
    </source>
</evidence>
<evidence type="ECO:0000256" key="3">
    <source>
        <dbReference type="ARBA" id="ARBA00022801"/>
    </source>
</evidence>
<dbReference type="GO" id="GO:0005524">
    <property type="term" value="F:ATP binding"/>
    <property type="evidence" value="ECO:0007669"/>
    <property type="project" value="UniProtKB-KW"/>
</dbReference>
<accession>A0A5B7CYG5</accession>
<keyword evidence="2" id="KW-0547">Nucleotide-binding</keyword>
<feature type="compositionally biased region" description="Polar residues" evidence="6">
    <location>
        <begin position="53"/>
        <end position="66"/>
    </location>
</feature>
<keyword evidence="4" id="KW-0347">Helicase</keyword>
<feature type="compositionally biased region" description="Basic residues" evidence="6">
    <location>
        <begin position="1050"/>
        <end position="1063"/>
    </location>
</feature>
<proteinExistence type="inferred from homology"/>
<keyword evidence="10" id="KW-1185">Reference proteome</keyword>
<dbReference type="AlphaFoldDB" id="A0A5B7CYG5"/>
<organism evidence="9 10">
    <name type="scientific">Portunus trituberculatus</name>
    <name type="common">Swimming crab</name>
    <name type="synonym">Neptunus trituberculatus</name>
    <dbReference type="NCBI Taxonomy" id="210409"/>
    <lineage>
        <taxon>Eukaryota</taxon>
        <taxon>Metazoa</taxon>
        <taxon>Ecdysozoa</taxon>
        <taxon>Arthropoda</taxon>
        <taxon>Crustacea</taxon>
        <taxon>Multicrustacea</taxon>
        <taxon>Malacostraca</taxon>
        <taxon>Eumalacostraca</taxon>
        <taxon>Eucarida</taxon>
        <taxon>Decapoda</taxon>
        <taxon>Pleocyemata</taxon>
        <taxon>Brachyura</taxon>
        <taxon>Eubrachyura</taxon>
        <taxon>Portunoidea</taxon>
        <taxon>Portunidae</taxon>
        <taxon>Portuninae</taxon>
        <taxon>Portunus</taxon>
    </lineage>
</organism>
<feature type="compositionally biased region" description="Basic and acidic residues" evidence="6">
    <location>
        <begin position="767"/>
        <end position="783"/>
    </location>
</feature>
<feature type="region of interest" description="Disordered" evidence="6">
    <location>
        <begin position="50"/>
        <end position="79"/>
    </location>
</feature>
<dbReference type="SUPFAM" id="SSF52540">
    <property type="entry name" value="P-loop containing nucleoside triphosphate hydrolases"/>
    <property type="match status" value="1"/>
</dbReference>
<evidence type="ECO:0000313" key="9">
    <source>
        <dbReference type="EMBL" id="MPC14409.1"/>
    </source>
</evidence>
<dbReference type="PROSITE" id="PS51194">
    <property type="entry name" value="HELICASE_CTER"/>
    <property type="match status" value="1"/>
</dbReference>
<feature type="compositionally biased region" description="Basic residues" evidence="6">
    <location>
        <begin position="784"/>
        <end position="801"/>
    </location>
</feature>
<dbReference type="CDD" id="cd12091">
    <property type="entry name" value="FANCM_ID"/>
    <property type="match status" value="1"/>
</dbReference>
<evidence type="ECO:0000256" key="2">
    <source>
        <dbReference type="ARBA" id="ARBA00022741"/>
    </source>
</evidence>
<dbReference type="GO" id="GO:0016787">
    <property type="term" value="F:hydrolase activity"/>
    <property type="evidence" value="ECO:0007669"/>
    <property type="project" value="UniProtKB-KW"/>
</dbReference>
<dbReference type="Gene3D" id="1.20.1320.20">
    <property type="entry name" value="hef helicase domain"/>
    <property type="match status" value="1"/>
</dbReference>
<dbReference type="InterPro" id="IPR006935">
    <property type="entry name" value="Helicase/UvrB_N"/>
</dbReference>
<keyword evidence="3" id="KW-0378">Hydrolase</keyword>
<feature type="region of interest" description="Disordered" evidence="6">
    <location>
        <begin position="1021"/>
        <end position="1063"/>
    </location>
</feature>
<feature type="compositionally biased region" description="Low complexity" evidence="6">
    <location>
        <begin position="992"/>
        <end position="1007"/>
    </location>
</feature>
<dbReference type="Pfam" id="PF00271">
    <property type="entry name" value="Helicase_C"/>
    <property type="match status" value="1"/>
</dbReference>
<dbReference type="EMBL" id="VSRR010000350">
    <property type="protein sequence ID" value="MPC14409.1"/>
    <property type="molecule type" value="Genomic_DNA"/>
</dbReference>
<dbReference type="PANTHER" id="PTHR14025:SF20">
    <property type="entry name" value="FANCONI ANEMIA GROUP M PROTEIN"/>
    <property type="match status" value="1"/>
</dbReference>
<sequence>MDKRKREGPLFSHGRERQGGKNGGVEEEEEDLFGDDDEIFSMISEDSIWIEETQGQQEPQPSTSFQVGRPPPRPLPQSAPLERLPHFDVEAGSTWIYPVNYPLRDYQYSMVESALYRNTLISLPTGLGKTFIAAVVMYNFYRWYPSCKVVFMAPTKPLVSQQIEACFNIMGIPQEDISQMTASYSGLVVRELKEHGHDFRILALSATPGSDLMAVKQVLSNLYISHVELRSEDSPDIQAYTFQRSVQKMVVPLGEELTTLKNRYLKVLRVYVTRLLDLNVLHTRDETTLTKFQLLKSRECFRQNIPSNLPHSKLGVVEGLFAMCMTLYHSYELMLQHGTRSFYRFLKEALNGEKGNYFLRGELRNNNLFQSIMNDLSKKFEGDCVMSPSKQNQSGLFSVIGSPQPTSGAGTSKAPFVISHPKMAKLQEIVLEHHQKFANEGKSTRIIIFSQYRESVMEITEMLQQHHPTVKAMSFIGHGTNSQSRKGLSQKKQLEVVSKFRGGDYNTLVSTCVGEEGLDIGDVDLIVCYDAPKSPIRLVQRMGRTGRQREGRIVVLVTVGKEEQNYNASQHQKKTINNALANTSKLARYLTPSSPRMVPSGLSPSCLKLHMKVDAWKTNIKAGKGTPRGRGSILSMMSRTSAATSKAGQRASWMSQEEWQWCRNNKVPQEDIRTLPPPSLMCLDASKYTFDRKRHINLGSYQPWQTLPQKTHLVGHSPLTRHLVEVTEFIGLQQLVGADEDPYGLEMAAFLDKAYVEDDEDIYHLSPDFKKSNNRQDQEDKIENKRKRKQNALTNKRKKPKVVQSSLITDMFSKMTQSQAKNREDNHSKEEATTRRVVVSVAQTVGASKHANNAASRGGTQHSASTPKLVSKRLFKKFTPGLSAVGEFSPIPWKDSSASPSGVGHSSMRGGKGQQDTPQQAAPCRDPCNRFRSKLSRFAKPEVPESESIAEITNADKSKAVNEIPVRKAYHVLGSDQEDSILTSDSEKDVSKASTTSGSSRTSTVSTCVTAPVRRAVAEQMRSQFDDEDDDFVQGPGHPPSKQQKVNSILKKRKKKRRVWTVH</sequence>
<feature type="compositionally biased region" description="Acidic residues" evidence="6">
    <location>
        <begin position="25"/>
        <end position="36"/>
    </location>
</feature>
<gene>
    <name evidence="9" type="primary">Fancm</name>
    <name evidence="9" type="ORF">E2C01_007174</name>
</gene>
<dbReference type="GO" id="GO:0036297">
    <property type="term" value="P:interstrand cross-link repair"/>
    <property type="evidence" value="ECO:0007669"/>
    <property type="project" value="TreeGrafter"/>
</dbReference>
<dbReference type="GO" id="GO:0009378">
    <property type="term" value="F:four-way junction helicase activity"/>
    <property type="evidence" value="ECO:0007669"/>
    <property type="project" value="TreeGrafter"/>
</dbReference>
<feature type="region of interest" description="Disordered" evidence="6">
    <location>
        <begin position="1"/>
        <end position="36"/>
    </location>
</feature>
<evidence type="ECO:0000256" key="6">
    <source>
        <dbReference type="SAM" id="MobiDB-lite"/>
    </source>
</evidence>
<evidence type="ECO:0000256" key="4">
    <source>
        <dbReference type="ARBA" id="ARBA00022806"/>
    </source>
</evidence>
<evidence type="ECO:0000259" key="8">
    <source>
        <dbReference type="PROSITE" id="PS51194"/>
    </source>
</evidence>
<comment type="caution">
    <text evidence="9">The sequence shown here is derived from an EMBL/GenBank/DDBJ whole genome shotgun (WGS) entry which is preliminary data.</text>
</comment>
<feature type="domain" description="Helicase ATP-binding" evidence="7">
    <location>
        <begin position="110"/>
        <end position="226"/>
    </location>
</feature>
<dbReference type="Gene3D" id="3.40.50.300">
    <property type="entry name" value="P-loop containing nucleotide triphosphate hydrolases"/>
    <property type="match status" value="3"/>
</dbReference>
<dbReference type="Pfam" id="PF04851">
    <property type="entry name" value="ResIII"/>
    <property type="match status" value="1"/>
</dbReference>
<feature type="compositionally biased region" description="Low complexity" evidence="6">
    <location>
        <begin position="896"/>
        <end position="907"/>
    </location>
</feature>
<dbReference type="InterPro" id="IPR039686">
    <property type="entry name" value="FANCM/Mph1-like_ID"/>
</dbReference>
<protein>
    <submittedName>
        <fullName evidence="9">Fanconi anemia group M</fullName>
    </submittedName>
</protein>
<feature type="region of interest" description="Disordered" evidence="6">
    <location>
        <begin position="979"/>
        <end position="1007"/>
    </location>
</feature>
<evidence type="ECO:0000259" key="7">
    <source>
        <dbReference type="PROSITE" id="PS51192"/>
    </source>
</evidence>
<dbReference type="InterPro" id="IPR014001">
    <property type="entry name" value="Helicase_ATP-bd"/>
</dbReference>
<name>A0A5B7CYG5_PORTR</name>
<dbReference type="Proteomes" id="UP000324222">
    <property type="component" value="Unassembled WGS sequence"/>
</dbReference>
<evidence type="ECO:0000256" key="5">
    <source>
        <dbReference type="ARBA" id="ARBA00022840"/>
    </source>
</evidence>
<evidence type="ECO:0000313" key="10">
    <source>
        <dbReference type="Proteomes" id="UP000324222"/>
    </source>
</evidence>
<feature type="region of interest" description="Disordered" evidence="6">
    <location>
        <begin position="765"/>
        <end position="868"/>
    </location>
</feature>